<dbReference type="EMBL" id="JBHTGP010000018">
    <property type="protein sequence ID" value="MFD0690165.1"/>
    <property type="molecule type" value="Genomic_DNA"/>
</dbReference>
<protein>
    <recommendedName>
        <fullName evidence="3">GNAT family N-acetyltransferase</fullName>
    </recommendedName>
</protein>
<evidence type="ECO:0008006" key="3">
    <source>
        <dbReference type="Google" id="ProtNLM"/>
    </source>
</evidence>
<comment type="caution">
    <text evidence="1">The sequence shown here is derived from an EMBL/GenBank/DDBJ whole genome shotgun (WGS) entry which is preliminary data.</text>
</comment>
<evidence type="ECO:0000313" key="2">
    <source>
        <dbReference type="Proteomes" id="UP001597063"/>
    </source>
</evidence>
<organism evidence="1 2">
    <name type="scientific">Actinomadura fibrosa</name>
    <dbReference type="NCBI Taxonomy" id="111802"/>
    <lineage>
        <taxon>Bacteria</taxon>
        <taxon>Bacillati</taxon>
        <taxon>Actinomycetota</taxon>
        <taxon>Actinomycetes</taxon>
        <taxon>Streptosporangiales</taxon>
        <taxon>Thermomonosporaceae</taxon>
        <taxon>Actinomadura</taxon>
    </lineage>
</organism>
<proteinExistence type="predicted"/>
<dbReference type="RefSeq" id="WP_207399450.1">
    <property type="nucleotide sequence ID" value="NZ_CAACUY010000005.1"/>
</dbReference>
<evidence type="ECO:0000313" key="1">
    <source>
        <dbReference type="EMBL" id="MFD0690165.1"/>
    </source>
</evidence>
<dbReference type="Proteomes" id="UP001597063">
    <property type="component" value="Unassembled WGS sequence"/>
</dbReference>
<keyword evidence="2" id="KW-1185">Reference proteome</keyword>
<reference evidence="2" key="1">
    <citation type="journal article" date="2019" name="Int. J. Syst. Evol. Microbiol.">
        <title>The Global Catalogue of Microorganisms (GCM) 10K type strain sequencing project: providing services to taxonomists for standard genome sequencing and annotation.</title>
        <authorList>
            <consortium name="The Broad Institute Genomics Platform"/>
            <consortium name="The Broad Institute Genome Sequencing Center for Infectious Disease"/>
            <person name="Wu L."/>
            <person name="Ma J."/>
        </authorList>
    </citation>
    <scope>NUCLEOTIDE SEQUENCE [LARGE SCALE GENOMIC DNA]</scope>
    <source>
        <strain evidence="2">JCM 9371</strain>
    </source>
</reference>
<sequence>MDVRIEPWAERDLELLRRVNIPEMKAHLGGPESDEQVLGRHRFDLLAGRGGL</sequence>
<accession>A0ABW2XZZ2</accession>
<name>A0ABW2XZZ2_9ACTN</name>
<gene>
    <name evidence="1" type="ORF">ACFQZM_37150</name>
</gene>